<dbReference type="SMART" id="SM00028">
    <property type="entry name" value="TPR"/>
    <property type="match status" value="3"/>
</dbReference>
<comment type="catalytic activity">
    <reaction evidence="1">
        <text>[protein]-peptidylproline (omega=180) = [protein]-peptidylproline (omega=0)</text>
        <dbReference type="Rhea" id="RHEA:16237"/>
        <dbReference type="Rhea" id="RHEA-COMP:10747"/>
        <dbReference type="Rhea" id="RHEA-COMP:10748"/>
        <dbReference type="ChEBI" id="CHEBI:83833"/>
        <dbReference type="ChEBI" id="CHEBI:83834"/>
        <dbReference type="EC" id="5.2.1.8"/>
    </reaction>
</comment>
<dbReference type="SUPFAM" id="SSF50891">
    <property type="entry name" value="Cyclophilin-like"/>
    <property type="match status" value="1"/>
</dbReference>
<feature type="repeat" description="TPR" evidence="5">
    <location>
        <begin position="148"/>
        <end position="181"/>
    </location>
</feature>
<keyword evidence="4" id="KW-0413">Isomerase</keyword>
<dbReference type="RefSeq" id="XP_044543086.1">
    <property type="nucleotide sequence ID" value="XM_044687247.1"/>
</dbReference>
<evidence type="ECO:0000313" key="8">
    <source>
        <dbReference type="Proteomes" id="UP000816034"/>
    </source>
</evidence>
<dbReference type="PROSITE" id="PS50005">
    <property type="entry name" value="TPR"/>
    <property type="match status" value="1"/>
</dbReference>
<evidence type="ECO:0000256" key="5">
    <source>
        <dbReference type="PROSITE-ProRule" id="PRU00339"/>
    </source>
</evidence>
<dbReference type="EC" id="5.2.1.8" evidence="2"/>
<dbReference type="InterPro" id="IPR050754">
    <property type="entry name" value="FKBP4/5/8-like"/>
</dbReference>
<dbReference type="EMBL" id="PYSW02000049">
    <property type="protein sequence ID" value="KAG2373912.1"/>
    <property type="molecule type" value="Genomic_DNA"/>
</dbReference>
<dbReference type="Gene3D" id="1.25.40.10">
    <property type="entry name" value="Tetratricopeptide repeat domain"/>
    <property type="match status" value="1"/>
</dbReference>
<reference evidence="7 8" key="1">
    <citation type="journal article" date="2018" name="BMC Genomics">
        <title>The genome of Naegleria lovaniensis, the basis for a comparative approach to unravel pathogenicity factors of the human pathogenic amoeba N. fowleri.</title>
        <authorList>
            <person name="Liechti N."/>
            <person name="Schurch N."/>
            <person name="Bruggmann R."/>
            <person name="Wittwer M."/>
        </authorList>
    </citation>
    <scope>NUCLEOTIDE SEQUENCE [LARGE SCALE GENOMIC DNA]</scope>
    <source>
        <strain evidence="7 8">ATCC 30569</strain>
    </source>
</reference>
<name>A0AA88KIG9_NAELO</name>
<dbReference type="AlphaFoldDB" id="A0AA88KIG9"/>
<keyword evidence="5" id="KW-0802">TPR repeat</keyword>
<gene>
    <name evidence="7" type="ORF">C9374_011577</name>
</gene>
<evidence type="ECO:0000256" key="3">
    <source>
        <dbReference type="ARBA" id="ARBA00023110"/>
    </source>
</evidence>
<comment type="caution">
    <text evidence="7">The sequence shown here is derived from an EMBL/GenBank/DDBJ whole genome shotgun (WGS) entry which is preliminary data.</text>
</comment>
<keyword evidence="8" id="KW-1185">Reference proteome</keyword>
<dbReference type="InterPro" id="IPR019734">
    <property type="entry name" value="TPR_rpt"/>
</dbReference>
<keyword evidence="3" id="KW-0697">Rotamase</keyword>
<protein>
    <recommendedName>
        <fullName evidence="2">peptidylprolyl isomerase</fullName>
        <ecNumber evidence="2">5.2.1.8</ecNumber>
    </recommendedName>
</protein>
<dbReference type="Gene3D" id="2.40.100.10">
    <property type="entry name" value="Cyclophilin-like"/>
    <property type="match status" value="1"/>
</dbReference>
<evidence type="ECO:0000256" key="2">
    <source>
        <dbReference type="ARBA" id="ARBA00013194"/>
    </source>
</evidence>
<organism evidence="7 8">
    <name type="scientific">Naegleria lovaniensis</name>
    <name type="common">Amoeba</name>
    <dbReference type="NCBI Taxonomy" id="51637"/>
    <lineage>
        <taxon>Eukaryota</taxon>
        <taxon>Discoba</taxon>
        <taxon>Heterolobosea</taxon>
        <taxon>Tetramitia</taxon>
        <taxon>Eutetramitia</taxon>
        <taxon>Vahlkampfiidae</taxon>
        <taxon>Naegleria</taxon>
    </lineage>
</organism>
<evidence type="ECO:0000313" key="7">
    <source>
        <dbReference type="EMBL" id="KAG2373912.1"/>
    </source>
</evidence>
<dbReference type="PANTHER" id="PTHR46512">
    <property type="entry name" value="PEPTIDYLPROLYL ISOMERASE"/>
    <property type="match status" value="1"/>
</dbReference>
<dbReference type="GeneID" id="68104031"/>
<dbReference type="InterPro" id="IPR029000">
    <property type="entry name" value="Cyclophilin-like_dom_sf"/>
</dbReference>
<evidence type="ECO:0000256" key="1">
    <source>
        <dbReference type="ARBA" id="ARBA00000971"/>
    </source>
</evidence>
<feature type="domain" description="PPIase cyclophilin-type" evidence="6">
    <location>
        <begin position="1"/>
        <end position="107"/>
    </location>
</feature>
<dbReference type="Pfam" id="PF00160">
    <property type="entry name" value="Pro_isomerase"/>
    <property type="match status" value="1"/>
</dbReference>
<dbReference type="InterPro" id="IPR002130">
    <property type="entry name" value="Cyclophilin-type_PPIase_dom"/>
</dbReference>
<evidence type="ECO:0000256" key="4">
    <source>
        <dbReference type="ARBA" id="ARBA00023235"/>
    </source>
</evidence>
<proteinExistence type="predicted"/>
<dbReference type="SUPFAM" id="SSF48452">
    <property type="entry name" value="TPR-like"/>
    <property type="match status" value="1"/>
</dbReference>
<dbReference type="GO" id="GO:0003755">
    <property type="term" value="F:peptidyl-prolyl cis-trans isomerase activity"/>
    <property type="evidence" value="ECO:0007669"/>
    <property type="project" value="UniProtKB-EC"/>
</dbReference>
<dbReference type="PROSITE" id="PS50072">
    <property type="entry name" value="CSA_PPIASE_2"/>
    <property type="match status" value="1"/>
</dbReference>
<accession>A0AA88KIG9</accession>
<dbReference type="InterPro" id="IPR011990">
    <property type="entry name" value="TPR-like_helical_dom_sf"/>
</dbReference>
<dbReference type="Proteomes" id="UP000816034">
    <property type="component" value="Unassembled WGS sequence"/>
</dbReference>
<evidence type="ECO:0000259" key="6">
    <source>
        <dbReference type="PROSITE" id="PS50072"/>
    </source>
</evidence>
<sequence>MMIQAGDYEQNTGEGGQQLFDYDISSEYYNHPCDTSYLMCVERESSRKNASQFLFTTTNLSYMKDKFIVIGQVTKGKSILNRIERGVPTVETTGQPTLDVVFTDCGVLEEGCDDGVLDKTCVEEGDVYPQYPADEEESDSLYKKLEIAEKLKELGNHFFKQNDLQKAVEKYEKAFRYLAPGLRDDSERKLLEEKELILLGNIAAVKIKQAEHAAVIELCCKILQLVEYHKDMEGIQGIETKAKFRRGVSYFNRGDWLNSYVDLSDLKEKNPNNKEIESWLYKAKVELERYEKKEKHTYSKLFQDD</sequence>
<dbReference type="PANTHER" id="PTHR46512:SF9">
    <property type="entry name" value="PEPTIDYLPROLYL ISOMERASE"/>
    <property type="match status" value="1"/>
</dbReference>